<name>A0A1Z9Z377_9GAMM</name>
<protein>
    <recommendedName>
        <fullName evidence="1">AB hydrolase-1 domain-containing protein</fullName>
    </recommendedName>
</protein>
<evidence type="ECO:0000313" key="2">
    <source>
        <dbReference type="EMBL" id="OUY08882.1"/>
    </source>
</evidence>
<dbReference type="Proteomes" id="UP000196536">
    <property type="component" value="Unassembled WGS sequence"/>
</dbReference>
<comment type="caution">
    <text evidence="2">The sequence shown here is derived from an EMBL/GenBank/DDBJ whole genome shotgun (WGS) entry which is preliminary data.</text>
</comment>
<organism evidence="2 3">
    <name type="scientific">Acinetobacter populi</name>
    <dbReference type="NCBI Taxonomy" id="1582270"/>
    <lineage>
        <taxon>Bacteria</taxon>
        <taxon>Pseudomonadati</taxon>
        <taxon>Pseudomonadota</taxon>
        <taxon>Gammaproteobacteria</taxon>
        <taxon>Moraxellales</taxon>
        <taxon>Moraxellaceae</taxon>
        <taxon>Acinetobacter</taxon>
    </lineage>
</organism>
<dbReference type="PIRSF" id="PIRSF037442">
    <property type="entry name" value="UCP037442_abhydr"/>
    <property type="match status" value="1"/>
</dbReference>
<dbReference type="Pfam" id="PF00561">
    <property type="entry name" value="Abhydrolase_1"/>
    <property type="match status" value="1"/>
</dbReference>
<dbReference type="InterPro" id="IPR029058">
    <property type="entry name" value="AB_hydrolase_fold"/>
</dbReference>
<accession>A0A1Z9Z377</accession>
<keyword evidence="3" id="KW-1185">Reference proteome</keyword>
<reference evidence="2 3" key="1">
    <citation type="submission" date="2017-05" db="EMBL/GenBank/DDBJ databases">
        <title>Acinetobacter populi ANC 5415 (= PBJ7), whole genome shotgun sequencing project.</title>
        <authorList>
            <person name="Nemec A."/>
            <person name="Radolfova-Krizova L."/>
        </authorList>
    </citation>
    <scope>NUCLEOTIDE SEQUENCE [LARGE SCALE GENOMIC DNA]</scope>
    <source>
        <strain evidence="2 3">PBJ7</strain>
    </source>
</reference>
<evidence type="ECO:0000259" key="1">
    <source>
        <dbReference type="Pfam" id="PF00561"/>
    </source>
</evidence>
<gene>
    <name evidence="2" type="ORF">CAP51_04510</name>
</gene>
<proteinExistence type="predicted"/>
<feature type="domain" description="AB hydrolase-1" evidence="1">
    <location>
        <begin position="39"/>
        <end position="150"/>
    </location>
</feature>
<dbReference type="SUPFAM" id="SSF53474">
    <property type="entry name" value="alpha/beta-Hydrolases"/>
    <property type="match status" value="1"/>
</dbReference>
<evidence type="ECO:0000313" key="3">
    <source>
        <dbReference type="Proteomes" id="UP000196536"/>
    </source>
</evidence>
<dbReference type="Gene3D" id="3.40.50.1820">
    <property type="entry name" value="alpha/beta hydrolase"/>
    <property type="match status" value="1"/>
</dbReference>
<sequence length="276" mass="31597">METIQVTTLDNIQLNGSYLKSELSTYKVVLVSPATGVKKHIYIKFAEFLNKHGFDVITWDWRGIADNLTGHVKDDMSIMEDWAKKDLNAIINWTSANLPDHKIFAVGHSFGGQAFGMAEDIQKVQSIVTVATQSGYWRHWPVKQRYQFAALWYAVMPILSHTIGFFPSKKLGLGENLPKGVALQWASWGRNPDYMGDYSGHKKMKQRILSFFFTDDSFAPKQAVEALHQHYSQCLIHYREISPQDLGVNTIGHFGFFKKDEAQKLWVEVIEFFNTN</sequence>
<dbReference type="EMBL" id="NEXX01000001">
    <property type="protein sequence ID" value="OUY08882.1"/>
    <property type="molecule type" value="Genomic_DNA"/>
</dbReference>
<dbReference type="AlphaFoldDB" id="A0A1Z9Z377"/>
<dbReference type="InterPro" id="IPR017208">
    <property type="entry name" value="UCP037442_abhydr"/>
</dbReference>
<dbReference type="OrthoDB" id="9785076at2"/>
<dbReference type="RefSeq" id="WP_087619537.1">
    <property type="nucleotide sequence ID" value="NZ_NEXX01000001.1"/>
</dbReference>
<dbReference type="InterPro" id="IPR000073">
    <property type="entry name" value="AB_hydrolase_1"/>
</dbReference>